<comment type="similarity">
    <text evidence="1">Belongs to the DnaB/DnaD family.</text>
</comment>
<dbReference type="GeneID" id="71515925"/>
<dbReference type="KEGG" id="vhl:BME96_16045"/>
<accession>A0AAC9J2P4</accession>
<dbReference type="RefSeq" id="WP_071649614.1">
    <property type="nucleotide sequence ID" value="NZ_CP017962.1"/>
</dbReference>
<dbReference type="NCBIfam" id="TIGR01446">
    <property type="entry name" value="DnaD_dom"/>
    <property type="match status" value="1"/>
</dbReference>
<dbReference type="Gene3D" id="1.10.10.630">
    <property type="entry name" value="DnaD domain-like"/>
    <property type="match status" value="1"/>
</dbReference>
<evidence type="ECO:0000259" key="2">
    <source>
        <dbReference type="Pfam" id="PF07261"/>
    </source>
</evidence>
<evidence type="ECO:0000256" key="1">
    <source>
        <dbReference type="ARBA" id="ARBA00093462"/>
    </source>
</evidence>
<feature type="domain" description="DnaB/C C-terminal" evidence="2">
    <location>
        <begin position="1"/>
        <end position="53"/>
    </location>
</feature>
<protein>
    <recommendedName>
        <fullName evidence="2">DnaB/C C-terminal domain-containing protein</fullName>
    </recommendedName>
</protein>
<dbReference type="InterPro" id="IPR053162">
    <property type="entry name" value="DnaD"/>
</dbReference>
<dbReference type="PANTHER" id="PTHR37293:SF9">
    <property type="entry name" value="PHI ETA ORF 22-LIKE PROTEIN"/>
    <property type="match status" value="1"/>
</dbReference>
<dbReference type="AlphaFoldDB" id="A0AAC9J2P4"/>
<dbReference type="EMBL" id="CP017962">
    <property type="protein sequence ID" value="APC49609.1"/>
    <property type="molecule type" value="Genomic_DNA"/>
</dbReference>
<dbReference type="SUPFAM" id="SSF158499">
    <property type="entry name" value="DnaD domain-like"/>
    <property type="match status" value="1"/>
</dbReference>
<reference evidence="3 4" key="1">
    <citation type="submission" date="2016-11" db="EMBL/GenBank/DDBJ databases">
        <title>Complete genome sequencing of Virgibacillus halodenitrificans PDB-F2.</title>
        <authorList>
            <person name="Sun Z."/>
            <person name="Zhou Y."/>
            <person name="Li H."/>
        </authorList>
    </citation>
    <scope>NUCLEOTIDE SEQUENCE [LARGE SCALE GENOMIC DNA]</scope>
    <source>
        <strain evidence="3 4">PDB-F2</strain>
    </source>
</reference>
<dbReference type="Proteomes" id="UP000182945">
    <property type="component" value="Chromosome"/>
</dbReference>
<dbReference type="InterPro" id="IPR034829">
    <property type="entry name" value="DnaD-like_sf"/>
</dbReference>
<evidence type="ECO:0000313" key="3">
    <source>
        <dbReference type="EMBL" id="APC49609.1"/>
    </source>
</evidence>
<proteinExistence type="inferred from homology"/>
<dbReference type="Pfam" id="PF07261">
    <property type="entry name" value="DnaB_2"/>
    <property type="match status" value="1"/>
</dbReference>
<dbReference type="InterPro" id="IPR006343">
    <property type="entry name" value="DnaB/C_C"/>
</dbReference>
<name>A0AAC9J2P4_VIRHA</name>
<evidence type="ECO:0000313" key="4">
    <source>
        <dbReference type="Proteomes" id="UP000182945"/>
    </source>
</evidence>
<organism evidence="3 4">
    <name type="scientific">Virgibacillus halodenitrificans</name>
    <name type="common">Bacillus halodenitrificans</name>
    <dbReference type="NCBI Taxonomy" id="1482"/>
    <lineage>
        <taxon>Bacteria</taxon>
        <taxon>Bacillati</taxon>
        <taxon>Bacillota</taxon>
        <taxon>Bacilli</taxon>
        <taxon>Bacillales</taxon>
        <taxon>Bacillaceae</taxon>
        <taxon>Virgibacillus</taxon>
    </lineage>
</organism>
<dbReference type="PANTHER" id="PTHR37293">
    <property type="entry name" value="PHAGE REPLICATION PROTEIN-RELATED"/>
    <property type="match status" value="1"/>
</dbReference>
<gene>
    <name evidence="3" type="ORF">BME96_16045</name>
</gene>
<sequence>MEDILNWTKDLSEPLVLHAMKLALEQDKTTWRYVKGILQAWTKKNITTVDAAIIEEQVYRNKQHTYLTSRMQPTTEVIPDWFVEQKQLEAKRKAETRAATPKKAPAEEQRELEALLAKYAGSVT</sequence>